<dbReference type="STRING" id="555088.DealDRAFT_1113"/>
<feature type="domain" description="ACT" evidence="8">
    <location>
        <begin position="149"/>
        <end position="229"/>
    </location>
</feature>
<dbReference type="PANTHER" id="PTHR33778:SF1">
    <property type="entry name" value="MAGNESIUM TRANSPORTER YHID-RELATED"/>
    <property type="match status" value="1"/>
</dbReference>
<dbReference type="PROSITE" id="PS51671">
    <property type="entry name" value="ACT"/>
    <property type="match status" value="1"/>
</dbReference>
<evidence type="ECO:0000256" key="6">
    <source>
        <dbReference type="ARBA" id="ARBA00023136"/>
    </source>
</evidence>
<evidence type="ECO:0000256" key="2">
    <source>
        <dbReference type="ARBA" id="ARBA00009298"/>
    </source>
</evidence>
<comment type="subcellular location">
    <subcellularLocation>
        <location evidence="1">Cell membrane</location>
        <topology evidence="1">Multi-pass membrane protein</topology>
    </subcellularLocation>
</comment>
<dbReference type="Gene3D" id="3.30.70.260">
    <property type="match status" value="1"/>
</dbReference>
<evidence type="ECO:0000256" key="5">
    <source>
        <dbReference type="ARBA" id="ARBA00022989"/>
    </source>
</evidence>
<dbReference type="EMBL" id="ACJM01000004">
    <property type="protein sequence ID" value="EEG78236.1"/>
    <property type="molecule type" value="Genomic_DNA"/>
</dbReference>
<evidence type="ECO:0000256" key="3">
    <source>
        <dbReference type="ARBA" id="ARBA00022475"/>
    </source>
</evidence>
<evidence type="ECO:0000259" key="8">
    <source>
        <dbReference type="PROSITE" id="PS51671"/>
    </source>
</evidence>
<gene>
    <name evidence="9" type="ORF">DealDRAFT_1113</name>
</gene>
<proteinExistence type="inferred from homology"/>
<feature type="transmembrane region" description="Helical" evidence="7">
    <location>
        <begin position="37"/>
        <end position="57"/>
    </location>
</feature>
<accession>C0GF54</accession>
<dbReference type="InterPro" id="IPR045865">
    <property type="entry name" value="ACT-like_dom_sf"/>
</dbReference>
<evidence type="ECO:0000313" key="9">
    <source>
        <dbReference type="EMBL" id="EEG78236.1"/>
    </source>
</evidence>
<protein>
    <submittedName>
        <fullName evidence="9">MgtC/SapB transporter</fullName>
    </submittedName>
</protein>
<feature type="transmembrane region" description="Helical" evidence="7">
    <location>
        <begin position="69"/>
        <end position="86"/>
    </location>
</feature>
<dbReference type="PANTHER" id="PTHR33778">
    <property type="entry name" value="PROTEIN MGTC"/>
    <property type="match status" value="1"/>
</dbReference>
<name>C0GF54_DETAL</name>
<keyword evidence="10" id="KW-1185">Reference proteome</keyword>
<comment type="caution">
    <text evidence="9">The sequence shown here is derived from an EMBL/GenBank/DDBJ whole genome shotgun (WGS) entry which is preliminary data.</text>
</comment>
<organism evidence="9 10">
    <name type="scientific">Dethiobacter alkaliphilus AHT 1</name>
    <dbReference type="NCBI Taxonomy" id="555088"/>
    <lineage>
        <taxon>Bacteria</taxon>
        <taxon>Bacillati</taxon>
        <taxon>Bacillota</taxon>
        <taxon>Dethiobacteria</taxon>
        <taxon>Dethiobacterales</taxon>
        <taxon>Dethiobacteraceae</taxon>
        <taxon>Dethiobacter</taxon>
    </lineage>
</organism>
<reference evidence="9 10" key="1">
    <citation type="submission" date="2009-02" db="EMBL/GenBank/DDBJ databases">
        <title>Sequencing of the draft genome and assembly of Dethiobacter alkaliphilus AHT 1.</title>
        <authorList>
            <consortium name="US DOE Joint Genome Institute (JGI-PGF)"/>
            <person name="Lucas S."/>
            <person name="Copeland A."/>
            <person name="Lapidus A."/>
            <person name="Glavina del Rio T."/>
            <person name="Dalin E."/>
            <person name="Tice H."/>
            <person name="Bruce D."/>
            <person name="Goodwin L."/>
            <person name="Pitluck S."/>
            <person name="Larimer F."/>
            <person name="Land M.L."/>
            <person name="Hauser L."/>
            <person name="Muyzer G."/>
        </authorList>
    </citation>
    <scope>NUCLEOTIDE SEQUENCE [LARGE SCALE GENOMIC DNA]</scope>
    <source>
        <strain evidence="9 10">AHT 1</strain>
    </source>
</reference>
<dbReference type="eggNOG" id="COG1285">
    <property type="taxonomic scope" value="Bacteria"/>
</dbReference>
<evidence type="ECO:0000256" key="4">
    <source>
        <dbReference type="ARBA" id="ARBA00022692"/>
    </source>
</evidence>
<dbReference type="SUPFAM" id="SSF55021">
    <property type="entry name" value="ACT-like"/>
    <property type="match status" value="1"/>
</dbReference>
<dbReference type="RefSeq" id="WP_008515623.1">
    <property type="nucleotide sequence ID" value="NZ_ACJM01000004.1"/>
</dbReference>
<sequence>MPGLAEWEIVLRLVLAGVLGGLVGYERERHNRPAGLRTHILVCLGSALVMIVSVAGFDGRLGPVGDQGRIAAQVVSGIGFLGAGTIMRQGSAVRGLTTAASIWVVAAVGLATGIGLYMAAATATGLVLLSLFSLTRVEELVARGRCNKSLWVRAVDQPGLLGRIGTVLGDHGVGITNVSLTESNFMEAYKADTVAIELTVNIPVGFNSQRLMEQLLRVPGMLEVSWEGEDPGVCALPQDYKK</sequence>
<evidence type="ECO:0000256" key="7">
    <source>
        <dbReference type="SAM" id="Phobius"/>
    </source>
</evidence>
<dbReference type="GO" id="GO:0005886">
    <property type="term" value="C:plasma membrane"/>
    <property type="evidence" value="ECO:0007669"/>
    <property type="project" value="UniProtKB-SubCell"/>
</dbReference>
<keyword evidence="3" id="KW-1003">Cell membrane</keyword>
<dbReference type="Proteomes" id="UP000006443">
    <property type="component" value="Unassembled WGS sequence"/>
</dbReference>
<dbReference type="InterPro" id="IPR003416">
    <property type="entry name" value="MgtC/SapB/SrpB/YhiD_fam"/>
</dbReference>
<dbReference type="OrthoDB" id="9811198at2"/>
<keyword evidence="5 7" id="KW-1133">Transmembrane helix</keyword>
<comment type="similarity">
    <text evidence="2">Belongs to the MgtC/SapB family.</text>
</comment>
<keyword evidence="6 7" id="KW-0472">Membrane</keyword>
<dbReference type="AlphaFoldDB" id="C0GF54"/>
<evidence type="ECO:0000256" key="1">
    <source>
        <dbReference type="ARBA" id="ARBA00004651"/>
    </source>
</evidence>
<dbReference type="Pfam" id="PF02308">
    <property type="entry name" value="MgtC"/>
    <property type="match status" value="1"/>
</dbReference>
<keyword evidence="4 7" id="KW-0812">Transmembrane</keyword>
<evidence type="ECO:0000313" key="10">
    <source>
        <dbReference type="Proteomes" id="UP000006443"/>
    </source>
</evidence>
<feature type="transmembrane region" description="Helical" evidence="7">
    <location>
        <begin position="6"/>
        <end position="25"/>
    </location>
</feature>
<dbReference type="InterPro" id="IPR049177">
    <property type="entry name" value="MgtC_SapB_SrpB_YhiD_N"/>
</dbReference>
<dbReference type="PRINTS" id="PR01837">
    <property type="entry name" value="MGTCSAPBPROT"/>
</dbReference>
<dbReference type="InterPro" id="IPR002912">
    <property type="entry name" value="ACT_dom"/>
</dbReference>